<reference evidence="1 2" key="1">
    <citation type="submission" date="2020-01" db="EMBL/GenBank/DDBJ databases">
        <authorList>
            <person name="Gupta K D."/>
        </authorList>
    </citation>
    <scope>NUCLEOTIDE SEQUENCE [LARGE SCALE GENOMIC DNA]</scope>
</reference>
<protein>
    <submittedName>
        <fullName evidence="1">Uncharacterized protein</fullName>
    </submittedName>
</protein>
<dbReference type="AlphaFoldDB" id="A0A8S0W8Q1"/>
<organism evidence="1 2">
    <name type="scientific">Cyclocybe aegerita</name>
    <name type="common">Black poplar mushroom</name>
    <name type="synonym">Agrocybe aegerita</name>
    <dbReference type="NCBI Taxonomy" id="1973307"/>
    <lineage>
        <taxon>Eukaryota</taxon>
        <taxon>Fungi</taxon>
        <taxon>Dikarya</taxon>
        <taxon>Basidiomycota</taxon>
        <taxon>Agaricomycotina</taxon>
        <taxon>Agaricomycetes</taxon>
        <taxon>Agaricomycetidae</taxon>
        <taxon>Agaricales</taxon>
        <taxon>Agaricineae</taxon>
        <taxon>Bolbitiaceae</taxon>
        <taxon>Cyclocybe</taxon>
    </lineage>
</organism>
<gene>
    <name evidence="1" type="ORF">AAE3_LOCUS3610</name>
</gene>
<dbReference type="EMBL" id="CACVBS010000033">
    <property type="protein sequence ID" value="CAA7261586.1"/>
    <property type="molecule type" value="Genomic_DNA"/>
</dbReference>
<accession>A0A8S0W8Q1</accession>
<dbReference type="Proteomes" id="UP000467700">
    <property type="component" value="Unassembled WGS sequence"/>
</dbReference>
<sequence length="243" mass="27182">MAFLYLTSTAYPLAAFRTGYLVDLFYPKDPISLFSNLIASLRASPFTSSLFSTVLHVYEPASEQSFFVNSTLLAQRIEELDKFPIFVRLGSPIEVFQQIPDRLDHVLDSLRALLHPSNAGIPLSYTLPADIPTDVAVALAGVLLDYAVAYMPVPSQEHVLSGVPLDFYESTLTWPQGEGREHPWFIMKFSCPAHLTEDYPALTPTKIMICIQMMFQNRLSVLGDRTVQVNVEHTTKTLAHVAF</sequence>
<dbReference type="OrthoDB" id="3267419at2759"/>
<comment type="caution">
    <text evidence="1">The sequence shown here is derived from an EMBL/GenBank/DDBJ whole genome shotgun (WGS) entry which is preliminary data.</text>
</comment>
<evidence type="ECO:0000313" key="2">
    <source>
        <dbReference type="Proteomes" id="UP000467700"/>
    </source>
</evidence>
<proteinExistence type="predicted"/>
<keyword evidence="2" id="KW-1185">Reference proteome</keyword>
<name>A0A8S0W8Q1_CYCAE</name>
<evidence type="ECO:0000313" key="1">
    <source>
        <dbReference type="EMBL" id="CAA7261586.1"/>
    </source>
</evidence>